<feature type="transmembrane region" description="Helical" evidence="1">
    <location>
        <begin position="418"/>
        <end position="434"/>
    </location>
</feature>
<dbReference type="AlphaFoldDB" id="A0A1I5MEH3"/>
<evidence type="ECO:0000256" key="1">
    <source>
        <dbReference type="SAM" id="Phobius"/>
    </source>
</evidence>
<dbReference type="EMBL" id="FOXC01000005">
    <property type="protein sequence ID" value="SFP07933.1"/>
    <property type="molecule type" value="Genomic_DNA"/>
</dbReference>
<dbReference type="EMBL" id="BJWI01000040">
    <property type="protein sequence ID" value="GEM02479.1"/>
    <property type="molecule type" value="Genomic_DNA"/>
</dbReference>
<feature type="transmembrane region" description="Helical" evidence="1">
    <location>
        <begin position="282"/>
        <end position="308"/>
    </location>
</feature>
<sequence length="472" mass="54717">MERFIHTSSLYGSRPFANTLSAFTILLVTSVLVNNSLSELFFKDIYAIPNQLALPLYFFIVLLLLAGLTDYNIQQMRKDAKVTTIKLLPQRIIVKVSLLSFYHVVLPIIAMIFLIQFKHPTILTTDGLYVLGALTLGTFFTLKSLSRPTQSMKQAGIRWVNDTGLIFIVSAAFYLNDWLVLVSLACISIGIYHYANVIFLAKKKTHRPVKNRNESTWLVRLIKKQYRKVNLVIHYDRQFFLHPVREVAAFTGQLIVIMGLIMIVMFQEALPTNYLSINPQVITWWITVFAFFFIILNLSHIKATDVALLPFKPFERWSLLTGYRHLKIVLLSAVAVFVVLTVTHVGFRLFYLFNSHLIYEVNVTYTHFLMTGFESYFVALIYVLGLYHVTLTLYHLFLLLTRNVKLYLKMTFNKKSQLGITYIIVFPVFLYDYISNVRFLTNTIDLMYVFLIVIVSLLIDYYAYRKLEVVTS</sequence>
<feature type="transmembrane region" description="Helical" evidence="1">
    <location>
        <begin position="328"/>
        <end position="353"/>
    </location>
</feature>
<evidence type="ECO:0000313" key="4">
    <source>
        <dbReference type="Proteomes" id="UP000242243"/>
    </source>
</evidence>
<feature type="transmembrane region" description="Helical" evidence="1">
    <location>
        <begin position="12"/>
        <end position="32"/>
    </location>
</feature>
<evidence type="ECO:0000313" key="3">
    <source>
        <dbReference type="EMBL" id="SFP07933.1"/>
    </source>
</evidence>
<dbReference type="OrthoDB" id="9948506at2"/>
<feature type="transmembrane region" description="Helical" evidence="1">
    <location>
        <begin position="157"/>
        <end position="175"/>
    </location>
</feature>
<accession>A0A1I5MEH3</accession>
<feature type="transmembrane region" description="Helical" evidence="1">
    <location>
        <begin position="247"/>
        <end position="270"/>
    </location>
</feature>
<reference evidence="3 4" key="1">
    <citation type="submission" date="2016-10" db="EMBL/GenBank/DDBJ databases">
        <authorList>
            <person name="de Groot N.N."/>
        </authorList>
    </citation>
    <scope>NUCLEOTIDE SEQUENCE [LARGE SCALE GENOMIC DNA]</scope>
    <source>
        <strain evidence="3 4">DSM 17073</strain>
    </source>
</reference>
<feature type="transmembrane region" description="Helical" evidence="1">
    <location>
        <begin position="373"/>
        <end position="397"/>
    </location>
</feature>
<keyword evidence="1" id="KW-1133">Transmembrane helix</keyword>
<dbReference type="Proteomes" id="UP000321547">
    <property type="component" value="Unassembled WGS sequence"/>
</dbReference>
<proteinExistence type="predicted"/>
<keyword evidence="1" id="KW-0812">Transmembrane</keyword>
<feature type="transmembrane region" description="Helical" evidence="1">
    <location>
        <begin position="92"/>
        <end position="115"/>
    </location>
</feature>
<gene>
    <name evidence="2" type="ORF">HHA03_20110</name>
    <name evidence="3" type="ORF">SAMN05421839_10551</name>
</gene>
<reference evidence="2 5" key="2">
    <citation type="submission" date="2019-07" db="EMBL/GenBank/DDBJ databases">
        <title>Whole genome shotgun sequence of Halolactibacillus halophilus NBRC 100868.</title>
        <authorList>
            <person name="Hosoyama A."/>
            <person name="Uohara A."/>
            <person name="Ohji S."/>
            <person name="Ichikawa N."/>
        </authorList>
    </citation>
    <scope>NUCLEOTIDE SEQUENCE [LARGE SCALE GENOMIC DNA]</scope>
    <source>
        <strain evidence="2 5">NBRC 100868</strain>
    </source>
</reference>
<feature type="transmembrane region" description="Helical" evidence="1">
    <location>
        <begin position="52"/>
        <end position="71"/>
    </location>
</feature>
<dbReference type="STRING" id="306540.SAMN05421839_10551"/>
<dbReference type="Proteomes" id="UP000242243">
    <property type="component" value="Unassembled WGS sequence"/>
</dbReference>
<name>A0A1I5MEH3_9BACI</name>
<protein>
    <submittedName>
        <fullName evidence="3">Uncharacterized protein</fullName>
    </submittedName>
</protein>
<evidence type="ECO:0000313" key="2">
    <source>
        <dbReference type="EMBL" id="GEM02479.1"/>
    </source>
</evidence>
<keyword evidence="5" id="KW-1185">Reference proteome</keyword>
<feature type="transmembrane region" description="Helical" evidence="1">
    <location>
        <begin position="446"/>
        <end position="464"/>
    </location>
</feature>
<keyword evidence="1" id="KW-0472">Membrane</keyword>
<organism evidence="3 4">
    <name type="scientific">Halolactibacillus halophilus</name>
    <dbReference type="NCBI Taxonomy" id="306540"/>
    <lineage>
        <taxon>Bacteria</taxon>
        <taxon>Bacillati</taxon>
        <taxon>Bacillota</taxon>
        <taxon>Bacilli</taxon>
        <taxon>Bacillales</taxon>
        <taxon>Bacillaceae</taxon>
        <taxon>Halolactibacillus</taxon>
    </lineage>
</organism>
<feature type="transmembrane region" description="Helical" evidence="1">
    <location>
        <begin position="127"/>
        <end position="145"/>
    </location>
</feature>
<feature type="transmembrane region" description="Helical" evidence="1">
    <location>
        <begin position="181"/>
        <end position="201"/>
    </location>
</feature>
<dbReference type="RefSeq" id="WP_089830339.1">
    <property type="nucleotide sequence ID" value="NZ_BJWI01000040.1"/>
</dbReference>
<evidence type="ECO:0000313" key="5">
    <source>
        <dbReference type="Proteomes" id="UP000321547"/>
    </source>
</evidence>